<protein>
    <submittedName>
        <fullName evidence="3">Alpha/beta hydrolase</fullName>
    </submittedName>
</protein>
<dbReference type="RefSeq" id="WP_123419594.1">
    <property type="nucleotide sequence ID" value="NZ_MOCA01000006.1"/>
</dbReference>
<keyword evidence="1 3" id="KW-0378">Hydrolase</keyword>
<reference evidence="3 4" key="1">
    <citation type="submission" date="2016-10" db="EMBL/GenBank/DDBJ databases">
        <title>Comparative genome analysis of multiple Pseudomonas spp. focuses on biocontrol and plant growth promoting traits.</title>
        <authorList>
            <person name="Tao X.-Y."/>
            <person name="Taylor C.G."/>
        </authorList>
    </citation>
    <scope>NUCLEOTIDE SEQUENCE [LARGE SCALE GENOMIC DNA]</scope>
    <source>
        <strain evidence="3 4">36B3</strain>
    </source>
</reference>
<dbReference type="InterPro" id="IPR050266">
    <property type="entry name" value="AB_hydrolase_sf"/>
</dbReference>
<dbReference type="InterPro" id="IPR000073">
    <property type="entry name" value="AB_hydrolase_1"/>
</dbReference>
<sequence length="286" mass="31405">MSSLIKHTHMNIAELNQGSHFVELNGIRLHYRVKGIGPLLVVVSPGWGIGSLYLQHGLDFLTERFRVVFVDTRGSGLSGRPSDPAMMGSDQMADDLEALRSYLGLSTVVLLGHSNGGAIALSFAQRYAERVSKLVLIDSQLFGFAAAEDTHRFLSNRAEDPDYSNAVELVNDFFTGKGRQPMTDDELTEFVGNVLALYLNSPSKNLSTARQQLSGKPISFFAFVNQNAADAVAHNDQTVSLRLIKAPVLIVSGRHDWICPVAVAERIHEDIENSILEIYEESGHLP</sequence>
<dbReference type="EMBL" id="MOCA01000006">
    <property type="protein sequence ID" value="RON99668.1"/>
    <property type="molecule type" value="Genomic_DNA"/>
</dbReference>
<gene>
    <name evidence="3" type="ORF">BK674_19780</name>
</gene>
<name>A0A423NN66_9PSED</name>
<evidence type="ECO:0000313" key="4">
    <source>
        <dbReference type="Proteomes" id="UP000284207"/>
    </source>
</evidence>
<evidence type="ECO:0000313" key="3">
    <source>
        <dbReference type="EMBL" id="RON99668.1"/>
    </source>
</evidence>
<dbReference type="Proteomes" id="UP000284207">
    <property type="component" value="Unassembled WGS sequence"/>
</dbReference>
<proteinExistence type="predicted"/>
<feature type="domain" description="AB hydrolase-1" evidence="2">
    <location>
        <begin position="41"/>
        <end position="285"/>
    </location>
</feature>
<dbReference type="SUPFAM" id="SSF53474">
    <property type="entry name" value="alpha/beta-Hydrolases"/>
    <property type="match status" value="1"/>
</dbReference>
<dbReference type="GO" id="GO:0016020">
    <property type="term" value="C:membrane"/>
    <property type="evidence" value="ECO:0007669"/>
    <property type="project" value="TreeGrafter"/>
</dbReference>
<dbReference type="AlphaFoldDB" id="A0A423NN66"/>
<comment type="caution">
    <text evidence="3">The sequence shown here is derived from an EMBL/GenBank/DDBJ whole genome shotgun (WGS) entry which is preliminary data.</text>
</comment>
<evidence type="ECO:0000256" key="1">
    <source>
        <dbReference type="ARBA" id="ARBA00022801"/>
    </source>
</evidence>
<dbReference type="Gene3D" id="3.40.50.1820">
    <property type="entry name" value="alpha/beta hydrolase"/>
    <property type="match status" value="1"/>
</dbReference>
<evidence type="ECO:0000259" key="2">
    <source>
        <dbReference type="Pfam" id="PF00561"/>
    </source>
</evidence>
<dbReference type="Pfam" id="PF00561">
    <property type="entry name" value="Abhydrolase_1"/>
    <property type="match status" value="1"/>
</dbReference>
<dbReference type="GO" id="GO:0016787">
    <property type="term" value="F:hydrolase activity"/>
    <property type="evidence" value="ECO:0007669"/>
    <property type="project" value="UniProtKB-KW"/>
</dbReference>
<organism evidence="3 4">
    <name type="scientific">Pseudomonas moraviensis</name>
    <dbReference type="NCBI Taxonomy" id="321662"/>
    <lineage>
        <taxon>Bacteria</taxon>
        <taxon>Pseudomonadati</taxon>
        <taxon>Pseudomonadota</taxon>
        <taxon>Gammaproteobacteria</taxon>
        <taxon>Pseudomonadales</taxon>
        <taxon>Pseudomonadaceae</taxon>
        <taxon>Pseudomonas</taxon>
    </lineage>
</organism>
<dbReference type="PRINTS" id="PR00111">
    <property type="entry name" value="ABHYDROLASE"/>
</dbReference>
<accession>A0A423NN66</accession>
<dbReference type="PANTHER" id="PTHR43798:SF31">
    <property type="entry name" value="AB HYDROLASE SUPERFAMILY PROTEIN YCLE"/>
    <property type="match status" value="1"/>
</dbReference>
<dbReference type="PANTHER" id="PTHR43798">
    <property type="entry name" value="MONOACYLGLYCEROL LIPASE"/>
    <property type="match status" value="1"/>
</dbReference>
<dbReference type="InterPro" id="IPR029058">
    <property type="entry name" value="AB_hydrolase_fold"/>
</dbReference>